<accession>A0AA35T8P7</accession>
<keyword evidence="2" id="KW-0732">Signal</keyword>
<protein>
    <submittedName>
        <fullName evidence="3">Uncharacterized protein</fullName>
    </submittedName>
</protein>
<comment type="caution">
    <text evidence="3">The sequence shown here is derived from an EMBL/GenBank/DDBJ whole genome shotgun (WGS) entry which is preliminary data.</text>
</comment>
<keyword evidence="4" id="KW-1185">Reference proteome</keyword>
<reference evidence="3" key="1">
    <citation type="submission" date="2023-03" db="EMBL/GenBank/DDBJ databases">
        <authorList>
            <person name="Steffen K."/>
            <person name="Cardenas P."/>
        </authorList>
    </citation>
    <scope>NUCLEOTIDE SEQUENCE</scope>
</reference>
<feature type="region of interest" description="Disordered" evidence="1">
    <location>
        <begin position="183"/>
        <end position="207"/>
    </location>
</feature>
<dbReference type="Proteomes" id="UP001174909">
    <property type="component" value="Unassembled WGS sequence"/>
</dbReference>
<evidence type="ECO:0000256" key="1">
    <source>
        <dbReference type="SAM" id="MobiDB-lite"/>
    </source>
</evidence>
<dbReference type="AlphaFoldDB" id="A0AA35T8P7"/>
<name>A0AA35T8P7_GEOBA</name>
<evidence type="ECO:0000313" key="4">
    <source>
        <dbReference type="Proteomes" id="UP001174909"/>
    </source>
</evidence>
<gene>
    <name evidence="3" type="ORF">GBAR_LOCUS24065</name>
</gene>
<organism evidence="3 4">
    <name type="scientific">Geodia barretti</name>
    <name type="common">Barrett's horny sponge</name>
    <dbReference type="NCBI Taxonomy" id="519541"/>
    <lineage>
        <taxon>Eukaryota</taxon>
        <taxon>Metazoa</taxon>
        <taxon>Porifera</taxon>
        <taxon>Demospongiae</taxon>
        <taxon>Heteroscleromorpha</taxon>
        <taxon>Tetractinellida</taxon>
        <taxon>Astrophorina</taxon>
        <taxon>Geodiidae</taxon>
        <taxon>Geodia</taxon>
    </lineage>
</organism>
<dbReference type="EMBL" id="CASHTH010003324">
    <property type="protein sequence ID" value="CAI8043379.1"/>
    <property type="molecule type" value="Genomic_DNA"/>
</dbReference>
<evidence type="ECO:0000256" key="2">
    <source>
        <dbReference type="SAM" id="SignalP"/>
    </source>
</evidence>
<feature type="chain" id="PRO_5041238660" evidence="2">
    <location>
        <begin position="34"/>
        <end position="207"/>
    </location>
</feature>
<evidence type="ECO:0000313" key="3">
    <source>
        <dbReference type="EMBL" id="CAI8043379.1"/>
    </source>
</evidence>
<feature type="signal peptide" evidence="2">
    <location>
        <begin position="1"/>
        <end position="33"/>
    </location>
</feature>
<sequence>MSGLGAYHPRPCMHKMFLLASVILCVCVLVVPGTSVSCKIDSSNPCKCSFTDGEGATWNIDISSYFQYPTSPKSDDAAKYTYTYTCYNAPCPRTPISSAVACQYIKSQATDYPLGKVDQDTTWEVTDPSDSSLTFVITYKNGQKSGQRNRETKVTFKYGTGNMEMKVTKEDATDTDVIYEMEASGNQVKKFGPSGRKGRSGGKKDIS</sequence>
<proteinExistence type="predicted"/>